<gene>
    <name evidence="1" type="ORF">SAMN05421785_10293</name>
</gene>
<reference evidence="1 2" key="1">
    <citation type="submission" date="2017-01" db="EMBL/GenBank/DDBJ databases">
        <authorList>
            <person name="Mah S.A."/>
            <person name="Swanson W.J."/>
            <person name="Moy G.W."/>
            <person name="Vacquier V.D."/>
        </authorList>
    </citation>
    <scope>NUCLEOTIDE SEQUENCE [LARGE SCALE GENOMIC DNA]</scope>
    <source>
        <strain evidence="1 2">DSM 18014</strain>
    </source>
</reference>
<evidence type="ECO:0000313" key="1">
    <source>
        <dbReference type="EMBL" id="SIS70846.1"/>
    </source>
</evidence>
<dbReference type="AlphaFoldDB" id="A0A1N7LAF3"/>
<protein>
    <submittedName>
        <fullName evidence="1">Uncharacterized protein</fullName>
    </submittedName>
</protein>
<organism evidence="1 2">
    <name type="scientific">Chryseobacterium gambrini</name>
    <dbReference type="NCBI Taxonomy" id="373672"/>
    <lineage>
        <taxon>Bacteria</taxon>
        <taxon>Pseudomonadati</taxon>
        <taxon>Bacteroidota</taxon>
        <taxon>Flavobacteriia</taxon>
        <taxon>Flavobacteriales</taxon>
        <taxon>Weeksellaceae</taxon>
        <taxon>Chryseobacterium group</taxon>
        <taxon>Chryseobacterium</taxon>
    </lineage>
</organism>
<proteinExistence type="predicted"/>
<accession>A0A1N7LAF3</accession>
<dbReference type="Proteomes" id="UP000185781">
    <property type="component" value="Unassembled WGS sequence"/>
</dbReference>
<dbReference type="EMBL" id="FTOV01000002">
    <property type="protein sequence ID" value="SIS70846.1"/>
    <property type="molecule type" value="Genomic_DNA"/>
</dbReference>
<dbReference type="STRING" id="373672.SAMN05421785_10293"/>
<name>A0A1N7LAF3_9FLAO</name>
<sequence>MRQMKAKNKFKFLFLFLFLLECKEKREPIPIDEIKVYISPKYEIRLDRYEGFLDFSYDCDVLKEKKKFSESYKKMIYILNKKKWKYDFISVEHIQGCTQLNQDLKKDFIELNKRIYNNKVKFNYEDGVLFIIPQ</sequence>
<evidence type="ECO:0000313" key="2">
    <source>
        <dbReference type="Proteomes" id="UP000185781"/>
    </source>
</evidence>